<sequence>MATFESKQARPAPRNTKGITHWLRENLFSDITSSILTILSFVLLYLTIPPLLDWMIFDATWTGTKEEITKDGARWIFIFEKFNQFIYGFYPEDQYYRPNLVLFIFLLYIYGFKKINNTLVRAFIVLSFPVISVVLLYGGFGLEIIPTTKWGGLLLTIVVAAVGIIVSFPIGILFALGRQSKMPIIKTISIMYIEFIRGVPLITLLFMSSVILPLFFPENMDFDKLLRALIGITLFQAAYIAEVIRGGLQAIPKGQYEAADSIGLTYWQTMGLIILPQALKISIPNIVGSFISLFKDTTLVLIIGLFDVLAMVTLTSTDPKWLGFETEGYVFVTLIYWVICFSMSKYAKSLEEKFNTDHR</sequence>
<keyword evidence="13" id="KW-1185">Reference proteome</keyword>
<comment type="similarity">
    <text evidence="2">Belongs to the binding-protein-dependent transport system permease family. HisMQ subfamily.</text>
</comment>
<dbReference type="EMBL" id="PDKM01000003">
    <property type="protein sequence ID" value="RXK10278.1"/>
    <property type="molecule type" value="Genomic_DNA"/>
</dbReference>
<dbReference type="GO" id="GO:0006865">
    <property type="term" value="P:amino acid transport"/>
    <property type="evidence" value="ECO:0007669"/>
    <property type="project" value="TreeGrafter"/>
</dbReference>
<dbReference type="InterPro" id="IPR035906">
    <property type="entry name" value="MetI-like_sf"/>
</dbReference>
<dbReference type="PROSITE" id="PS50928">
    <property type="entry name" value="ABC_TM1"/>
    <property type="match status" value="1"/>
</dbReference>
<keyword evidence="4" id="KW-1003">Cell membrane</keyword>
<dbReference type="EMBL" id="CP031217">
    <property type="protein sequence ID" value="AXH13106.1"/>
    <property type="molecule type" value="Genomic_DNA"/>
</dbReference>
<dbReference type="InterPro" id="IPR010065">
    <property type="entry name" value="AA_ABC_transptr_permease_3TM"/>
</dbReference>
<organism evidence="11 13">
    <name type="scientific">Halarcobacter bivalviorum</name>
    <dbReference type="NCBI Taxonomy" id="663364"/>
    <lineage>
        <taxon>Bacteria</taxon>
        <taxon>Pseudomonadati</taxon>
        <taxon>Campylobacterota</taxon>
        <taxon>Epsilonproteobacteria</taxon>
        <taxon>Campylobacterales</taxon>
        <taxon>Arcobacteraceae</taxon>
        <taxon>Halarcobacter</taxon>
    </lineage>
</organism>
<dbReference type="Pfam" id="PF00528">
    <property type="entry name" value="BPD_transp_1"/>
    <property type="match status" value="1"/>
</dbReference>
<dbReference type="SUPFAM" id="SSF161098">
    <property type="entry name" value="MetI-like"/>
    <property type="match status" value="1"/>
</dbReference>
<name>A0AAX2A876_9BACT</name>
<dbReference type="Gene3D" id="1.10.3720.10">
    <property type="entry name" value="MetI-like"/>
    <property type="match status" value="1"/>
</dbReference>
<evidence type="ECO:0000256" key="3">
    <source>
        <dbReference type="ARBA" id="ARBA00022448"/>
    </source>
</evidence>
<dbReference type="PANTHER" id="PTHR30614">
    <property type="entry name" value="MEMBRANE COMPONENT OF AMINO ACID ABC TRANSPORTER"/>
    <property type="match status" value="1"/>
</dbReference>
<keyword evidence="5 8" id="KW-0812">Transmembrane</keyword>
<evidence type="ECO:0000313" key="12">
    <source>
        <dbReference type="Proteomes" id="UP000253850"/>
    </source>
</evidence>
<feature type="transmembrane region" description="Helical" evidence="8">
    <location>
        <begin position="119"/>
        <end position="140"/>
    </location>
</feature>
<reference evidence="10 12" key="2">
    <citation type="submission" date="2018-07" db="EMBL/GenBank/DDBJ databases">
        <title>Complete genome of the Arcobacter bivalviorum type strain LMG 26154.</title>
        <authorList>
            <person name="Miller W.G."/>
            <person name="Yee E."/>
            <person name="Bono J.L."/>
        </authorList>
    </citation>
    <scope>NUCLEOTIDE SEQUENCE [LARGE SCALE GENOMIC DNA]</scope>
    <source>
        <strain evidence="10 12">LMG 26154</strain>
    </source>
</reference>
<keyword evidence="7 8" id="KW-0472">Membrane</keyword>
<evidence type="ECO:0000256" key="8">
    <source>
        <dbReference type="RuleBase" id="RU363032"/>
    </source>
</evidence>
<evidence type="ECO:0000313" key="11">
    <source>
        <dbReference type="EMBL" id="RXK10278.1"/>
    </source>
</evidence>
<reference evidence="11 13" key="1">
    <citation type="submission" date="2017-10" db="EMBL/GenBank/DDBJ databases">
        <title>Genomics of the genus Arcobacter.</title>
        <authorList>
            <person name="Perez-Cataluna A."/>
            <person name="Figueras M.J."/>
        </authorList>
    </citation>
    <scope>NUCLEOTIDE SEQUENCE [LARGE SCALE GENOMIC DNA]</scope>
    <source>
        <strain evidence="11 13">CECT 7835</strain>
    </source>
</reference>
<dbReference type="CDD" id="cd06261">
    <property type="entry name" value="TM_PBP2"/>
    <property type="match status" value="1"/>
</dbReference>
<evidence type="ECO:0000256" key="5">
    <source>
        <dbReference type="ARBA" id="ARBA00022692"/>
    </source>
</evidence>
<evidence type="ECO:0000313" key="10">
    <source>
        <dbReference type="EMBL" id="AXH13106.1"/>
    </source>
</evidence>
<evidence type="ECO:0000256" key="7">
    <source>
        <dbReference type="ARBA" id="ARBA00023136"/>
    </source>
</evidence>
<dbReference type="RefSeq" id="WP_114839903.1">
    <property type="nucleotide sequence ID" value="NZ_CP031217.1"/>
</dbReference>
<proteinExistence type="inferred from homology"/>
<protein>
    <submittedName>
        <fullName evidence="11">Amino acid ABC transporter permease</fullName>
    </submittedName>
    <submittedName>
        <fullName evidence="10">Amino acid ABC transporter, permease protein</fullName>
    </submittedName>
</protein>
<accession>A0AAX2A876</accession>
<dbReference type="Proteomes" id="UP000289193">
    <property type="component" value="Unassembled WGS sequence"/>
</dbReference>
<evidence type="ECO:0000256" key="4">
    <source>
        <dbReference type="ARBA" id="ARBA00022475"/>
    </source>
</evidence>
<evidence type="ECO:0000259" key="9">
    <source>
        <dbReference type="PROSITE" id="PS50928"/>
    </source>
</evidence>
<dbReference type="AlphaFoldDB" id="A0AAX2A876"/>
<feature type="transmembrane region" description="Helical" evidence="8">
    <location>
        <begin position="27"/>
        <end position="48"/>
    </location>
</feature>
<comment type="subcellular location">
    <subcellularLocation>
        <location evidence="1">Cell inner membrane</location>
        <topology evidence="1">Multi-pass membrane protein</topology>
    </subcellularLocation>
    <subcellularLocation>
        <location evidence="8">Cell membrane</location>
        <topology evidence="8">Multi-pass membrane protein</topology>
    </subcellularLocation>
</comment>
<feature type="domain" description="ABC transmembrane type-1" evidence="9">
    <location>
        <begin position="153"/>
        <end position="347"/>
    </location>
</feature>
<dbReference type="InterPro" id="IPR000515">
    <property type="entry name" value="MetI-like"/>
</dbReference>
<dbReference type="Proteomes" id="UP000253850">
    <property type="component" value="Chromosome"/>
</dbReference>
<feature type="transmembrane region" description="Helical" evidence="8">
    <location>
        <begin position="298"/>
        <end position="316"/>
    </location>
</feature>
<gene>
    <name evidence="10" type="ORF">ABIV_2131</name>
    <name evidence="11" type="ORF">CRV05_07840</name>
</gene>
<dbReference type="PANTHER" id="PTHR30614:SF41">
    <property type="entry name" value="INNER MEMBRANE AMINO-ACID ABC TRANSPORTER PERMEASE PROTEIN YHDY"/>
    <property type="match status" value="1"/>
</dbReference>
<feature type="transmembrane region" description="Helical" evidence="8">
    <location>
        <begin position="152"/>
        <end position="177"/>
    </location>
</feature>
<keyword evidence="3 8" id="KW-0813">Transport</keyword>
<dbReference type="GO" id="GO:0043190">
    <property type="term" value="C:ATP-binding cassette (ABC) transporter complex"/>
    <property type="evidence" value="ECO:0007669"/>
    <property type="project" value="InterPro"/>
</dbReference>
<feature type="transmembrane region" description="Helical" evidence="8">
    <location>
        <begin position="328"/>
        <end position="347"/>
    </location>
</feature>
<dbReference type="GO" id="GO:0022857">
    <property type="term" value="F:transmembrane transporter activity"/>
    <property type="evidence" value="ECO:0007669"/>
    <property type="project" value="InterPro"/>
</dbReference>
<evidence type="ECO:0000256" key="2">
    <source>
        <dbReference type="ARBA" id="ARBA00010072"/>
    </source>
</evidence>
<dbReference type="NCBIfam" id="TIGR01726">
    <property type="entry name" value="HEQRo_perm_3TM"/>
    <property type="match status" value="1"/>
</dbReference>
<evidence type="ECO:0000256" key="6">
    <source>
        <dbReference type="ARBA" id="ARBA00022989"/>
    </source>
</evidence>
<evidence type="ECO:0000256" key="1">
    <source>
        <dbReference type="ARBA" id="ARBA00004429"/>
    </source>
</evidence>
<feature type="transmembrane region" description="Helical" evidence="8">
    <location>
        <begin position="198"/>
        <end position="216"/>
    </location>
</feature>
<feature type="transmembrane region" description="Helical" evidence="8">
    <location>
        <begin position="95"/>
        <end position="112"/>
    </location>
</feature>
<evidence type="ECO:0000313" key="13">
    <source>
        <dbReference type="Proteomes" id="UP000289193"/>
    </source>
</evidence>
<dbReference type="InterPro" id="IPR043429">
    <property type="entry name" value="ArtM/GltK/GlnP/TcyL/YhdX-like"/>
</dbReference>
<keyword evidence="6 8" id="KW-1133">Transmembrane helix</keyword>
<dbReference type="FunFam" id="1.10.3720.10:FF:000032">
    <property type="entry name" value="General amino acid ABC transporter permease"/>
    <property type="match status" value="1"/>
</dbReference>
<dbReference type="KEGG" id="hbv:ABIV_2131"/>